<gene>
    <name evidence="1" type="ORF">GXM_07218</name>
</gene>
<accession>A0A5P8WAU3</accession>
<evidence type="ECO:0000313" key="1">
    <source>
        <dbReference type="EMBL" id="QFS49724.1"/>
    </source>
</evidence>
<dbReference type="Proteomes" id="UP000326678">
    <property type="component" value="Chromosome Gxm2"/>
</dbReference>
<protein>
    <submittedName>
        <fullName evidence="1">Uncharacterized protein</fullName>
    </submittedName>
</protein>
<keyword evidence="2" id="KW-1185">Reference proteome</keyword>
<dbReference type="AlphaFoldDB" id="A0A5P8WAU3"/>
<proteinExistence type="predicted"/>
<sequence>MKTLTRVFVVLVLVLFPNMTLAEQTLLLNLKYKSDNTVTKEIKFYGNDIDPNSWSIDDQFSLSIDGQLIKAPDSIYGRLEGLRRSFSYDILSGGIQQKEIGKFGCLLGGPAKGIVLEARYLTYQNTRIISSQMRPVFSLASNCLFPETYSPIKSNAREDARAVLEILNTLNLFLAKE</sequence>
<dbReference type="RefSeq" id="WP_152591022.1">
    <property type="nucleotide sequence ID" value="NZ_CP045227.1"/>
</dbReference>
<organism evidence="1 2">
    <name type="scientific">Nostoc sphaeroides CCNUC1</name>
    <dbReference type="NCBI Taxonomy" id="2653204"/>
    <lineage>
        <taxon>Bacteria</taxon>
        <taxon>Bacillati</taxon>
        <taxon>Cyanobacteriota</taxon>
        <taxon>Cyanophyceae</taxon>
        <taxon>Nostocales</taxon>
        <taxon>Nostocaceae</taxon>
        <taxon>Nostoc</taxon>
    </lineage>
</organism>
<dbReference type="EMBL" id="CP045227">
    <property type="protein sequence ID" value="QFS49724.1"/>
    <property type="molecule type" value="Genomic_DNA"/>
</dbReference>
<evidence type="ECO:0000313" key="2">
    <source>
        <dbReference type="Proteomes" id="UP000326678"/>
    </source>
</evidence>
<dbReference type="KEGG" id="nsh:GXM_07218"/>
<name>A0A5P8WAU3_9NOSO</name>
<reference evidence="1 2" key="1">
    <citation type="submission" date="2019-10" db="EMBL/GenBank/DDBJ databases">
        <title>Genomic and transcriptomic insights into the perfect genentic adaptation of a filamentous nitrogen-fixing cyanobacterium to rice fields.</title>
        <authorList>
            <person name="Chen Z."/>
        </authorList>
    </citation>
    <scope>NUCLEOTIDE SEQUENCE [LARGE SCALE GENOMIC DNA]</scope>
    <source>
        <strain evidence="1">CCNUC1</strain>
    </source>
</reference>